<dbReference type="VEuPathDB" id="FungiDB:A1O9_00669"/>
<dbReference type="Proteomes" id="UP000027920">
    <property type="component" value="Unassembled WGS sequence"/>
</dbReference>
<sequence>MCGSHLSQISTIETNSKFKDILESTAQAKRCYAEFTAEIRAADSTLRQHITTEIAAGHDSAQRELREESSRTRQDFTSEINLTRGLIIRQGRATRLASVKHKADLKQCVQLEHMKTRSILKNEVQVGRLEEIEAARWSQFVCSLKFPEMNARRSQIVDPHCHTFEWIFNDKIDRPWDSFKEFLENPASIFWINGKAGSGKSSLMRFISEHGKCQQMLDLWSSPKKTLILRWYFWNSGTEFQRSLRGALCSLTHQLLSQVQASGSSLHEICGSLNPGTLSKESVSDWSVTELVQIFEATLHSVQAFVIIFLDGLDEFNYDEDVSPLLDLVEEVTTQPHVKACVSSRPEKYLISRLESYPQLKLQDLTANDIRELVIDRLRSSTSDWKDSEIQRLAEKVRERASGVFLWVRLVTDQLARGLLHGDSQQILTERLEKLPPKMESLYEHMWRSLNGDEDLESYRQQAANCLAFYKIFPMTVFDLAVALDDDSQHKFIGRNHQPSDLKPLLKMCTGMEDLLKTRCAGLLEISGSFKSSSKTTLVPLTEEFSDNDTLIQCLIQNCKLEINFIHRSARDFLLETEKGRQILKHCAWPNKDVITRVVNAYLQRKILGLSPSFDGHSRSSSMHIDLNRLVSVIFDVEDRQPNTSKWQYSLLNTIDSVYRTTADAERRVRLSEWQENWYYFSSEQSGYFIDFWGSTAAKISDSCFKLVLSHWPNDVVASTYFLASVCWAPSIEVVSPRNLHAMQIFLCHGANPNSNCMYTHQDHGQCTPWLRFLWLASRTADYSGLEAQLVCTIEKFLASGGELSATATIAWQYSGGEFDSFEALMTSTFHEIGEVVFEVNAAYLLEKICSRIRDPVVSSELQRILESTVSIRIVTLVRGGNGRWFTVKPDDAVYFLETILIPVAPEVEYKDLAAYAVKATTNGVEVKPRALLAARGLTRVCPRLKTFGGLAHLRRASAMFQAKYTISWLSSTWWTMGISSVFANGFSEIPSSGGKPTRFNLLEDMCSNLSSFYELFGPLYECAAETDELYPILSEIWEELAEFRKKEAAKLAGQDLAVFYEELDELCQLFRLHGLEHALAATMDVDI</sequence>
<dbReference type="Pfam" id="PF25053">
    <property type="entry name" value="DUF7791"/>
    <property type="match status" value="1"/>
</dbReference>
<feature type="domain" description="Nephrocystin 3-like N-terminal" evidence="2">
    <location>
        <begin position="163"/>
        <end position="345"/>
    </location>
</feature>
<name>A0A072PS59_9EURO</name>
<keyword evidence="1" id="KW-0677">Repeat</keyword>
<reference evidence="4 5" key="1">
    <citation type="submission" date="2013-03" db="EMBL/GenBank/DDBJ databases">
        <title>The Genome Sequence of Exophiala aquamarina CBS 119918.</title>
        <authorList>
            <consortium name="The Broad Institute Genomics Platform"/>
            <person name="Cuomo C."/>
            <person name="de Hoog S."/>
            <person name="Gorbushina A."/>
            <person name="Walker B."/>
            <person name="Young S.K."/>
            <person name="Zeng Q."/>
            <person name="Gargeya S."/>
            <person name="Fitzgerald M."/>
            <person name="Haas B."/>
            <person name="Abouelleil A."/>
            <person name="Allen A.W."/>
            <person name="Alvarado L."/>
            <person name="Arachchi H.M."/>
            <person name="Berlin A.M."/>
            <person name="Chapman S.B."/>
            <person name="Gainer-Dewar J."/>
            <person name="Goldberg J."/>
            <person name="Griggs A."/>
            <person name="Gujja S."/>
            <person name="Hansen M."/>
            <person name="Howarth C."/>
            <person name="Imamovic A."/>
            <person name="Ireland A."/>
            <person name="Larimer J."/>
            <person name="McCowan C."/>
            <person name="Murphy C."/>
            <person name="Pearson M."/>
            <person name="Poon T.W."/>
            <person name="Priest M."/>
            <person name="Roberts A."/>
            <person name="Saif S."/>
            <person name="Shea T."/>
            <person name="Sisk P."/>
            <person name="Sykes S."/>
            <person name="Wortman J."/>
            <person name="Nusbaum C."/>
            <person name="Birren B."/>
        </authorList>
    </citation>
    <scope>NUCLEOTIDE SEQUENCE [LARGE SCALE GENOMIC DNA]</scope>
    <source>
        <strain evidence="4 5">CBS 119918</strain>
    </source>
</reference>
<evidence type="ECO:0000259" key="2">
    <source>
        <dbReference type="Pfam" id="PF24883"/>
    </source>
</evidence>
<dbReference type="STRING" id="1182545.A0A072PS59"/>
<dbReference type="RefSeq" id="XP_013265286.1">
    <property type="nucleotide sequence ID" value="XM_013409832.1"/>
</dbReference>
<dbReference type="SUPFAM" id="SSF52540">
    <property type="entry name" value="P-loop containing nucleoside triphosphate hydrolases"/>
    <property type="match status" value="1"/>
</dbReference>
<dbReference type="InterPro" id="IPR027417">
    <property type="entry name" value="P-loop_NTPase"/>
</dbReference>
<dbReference type="OrthoDB" id="443402at2759"/>
<dbReference type="InterPro" id="IPR056884">
    <property type="entry name" value="NPHP3-like_N"/>
</dbReference>
<dbReference type="Gene3D" id="3.40.50.300">
    <property type="entry name" value="P-loop containing nucleotide triphosphate hydrolases"/>
    <property type="match status" value="1"/>
</dbReference>
<dbReference type="InterPro" id="IPR056693">
    <property type="entry name" value="DUF7791"/>
</dbReference>
<gene>
    <name evidence="4" type="ORF">A1O9_00669</name>
</gene>
<evidence type="ECO:0000259" key="3">
    <source>
        <dbReference type="Pfam" id="PF25053"/>
    </source>
</evidence>
<keyword evidence="5" id="KW-1185">Reference proteome</keyword>
<evidence type="ECO:0000313" key="4">
    <source>
        <dbReference type="EMBL" id="KEF62696.1"/>
    </source>
</evidence>
<feature type="domain" description="DUF7791" evidence="3">
    <location>
        <begin position="472"/>
        <end position="601"/>
    </location>
</feature>
<protein>
    <submittedName>
        <fullName evidence="4">Uncharacterized protein</fullName>
    </submittedName>
</protein>
<dbReference type="HOGENOM" id="CLU_276588_0_0_1"/>
<evidence type="ECO:0000313" key="5">
    <source>
        <dbReference type="Proteomes" id="UP000027920"/>
    </source>
</evidence>
<accession>A0A072PS59</accession>
<comment type="caution">
    <text evidence="4">The sequence shown here is derived from an EMBL/GenBank/DDBJ whole genome shotgun (WGS) entry which is preliminary data.</text>
</comment>
<dbReference type="Pfam" id="PF24883">
    <property type="entry name" value="NPHP3_N"/>
    <property type="match status" value="1"/>
</dbReference>
<dbReference type="AlphaFoldDB" id="A0A072PS59"/>
<dbReference type="PANTHER" id="PTHR10039:SF5">
    <property type="entry name" value="NACHT DOMAIN-CONTAINING PROTEIN"/>
    <property type="match status" value="1"/>
</dbReference>
<evidence type="ECO:0000256" key="1">
    <source>
        <dbReference type="ARBA" id="ARBA00022737"/>
    </source>
</evidence>
<proteinExistence type="predicted"/>
<dbReference type="EMBL" id="AMGV01000001">
    <property type="protein sequence ID" value="KEF62696.1"/>
    <property type="molecule type" value="Genomic_DNA"/>
</dbReference>
<dbReference type="PANTHER" id="PTHR10039">
    <property type="entry name" value="AMELOGENIN"/>
    <property type="match status" value="1"/>
</dbReference>
<dbReference type="GeneID" id="25275620"/>
<organism evidence="4 5">
    <name type="scientific">Exophiala aquamarina CBS 119918</name>
    <dbReference type="NCBI Taxonomy" id="1182545"/>
    <lineage>
        <taxon>Eukaryota</taxon>
        <taxon>Fungi</taxon>
        <taxon>Dikarya</taxon>
        <taxon>Ascomycota</taxon>
        <taxon>Pezizomycotina</taxon>
        <taxon>Eurotiomycetes</taxon>
        <taxon>Chaetothyriomycetidae</taxon>
        <taxon>Chaetothyriales</taxon>
        <taxon>Herpotrichiellaceae</taxon>
        <taxon>Exophiala</taxon>
    </lineage>
</organism>